<sequence length="422" mass="47967">MKTILVVTDQPFWRRQNGAQQRTWSLLQSLRKNGFQLSIFYLVERTDLDLTLGHEAGLSFVDFSPCGTRLRDRMASIVSKRLGRNQNTDFKENDQVDSPLRTPVTLETYRWPHAPLQFKSLIKSLRPDFVLSVYVVWANLLDAFPIEKRGFRAIVDTHDLLHVRQQQFSDYEESHWIEISKEEEATALQRFDLILATQQDEAKTLRSMAPKSKVIVVGHQPELRVEQPGFVSGKDSNSETIRLGFIGSNNAANVDGLRWFLQHCWSRIHQMTGAELIVAGQVAQGLCQKTTWNVPRVQFLGQVPQIDDFYTKIDIAINPVRFGSGLKIKSIESMCFGKPLVAHPHNTRGLPAATVESMFVADQPDRFSDACIRLIRDGDLRRETALRVLQICENELSGDRVYAGFLEWLSKCESLGPPSLEA</sequence>
<dbReference type="OrthoDB" id="9811902at2"/>
<reference evidence="1 2" key="1">
    <citation type="submission" date="2019-02" db="EMBL/GenBank/DDBJ databases">
        <title>Deep-cultivation of Planctomycetes and their phenomic and genomic characterization uncovers novel biology.</title>
        <authorList>
            <person name="Wiegand S."/>
            <person name="Jogler M."/>
            <person name="Boedeker C."/>
            <person name="Pinto D."/>
            <person name="Vollmers J."/>
            <person name="Rivas-Marin E."/>
            <person name="Kohn T."/>
            <person name="Peeters S.H."/>
            <person name="Heuer A."/>
            <person name="Rast P."/>
            <person name="Oberbeckmann S."/>
            <person name="Bunk B."/>
            <person name="Jeske O."/>
            <person name="Meyerdierks A."/>
            <person name="Storesund J.E."/>
            <person name="Kallscheuer N."/>
            <person name="Luecker S."/>
            <person name="Lage O.M."/>
            <person name="Pohl T."/>
            <person name="Merkel B.J."/>
            <person name="Hornburger P."/>
            <person name="Mueller R.-W."/>
            <person name="Bruemmer F."/>
            <person name="Labrenz M."/>
            <person name="Spormann A.M."/>
            <person name="Op Den Camp H."/>
            <person name="Overmann J."/>
            <person name="Amann R."/>
            <person name="Jetten M.S.M."/>
            <person name="Mascher T."/>
            <person name="Medema M.H."/>
            <person name="Devos D.P."/>
            <person name="Kaster A.-K."/>
            <person name="Ovreas L."/>
            <person name="Rohde M."/>
            <person name="Galperin M.Y."/>
            <person name="Jogler C."/>
        </authorList>
    </citation>
    <scope>NUCLEOTIDE SEQUENCE [LARGE SCALE GENOMIC DNA]</scope>
    <source>
        <strain evidence="1 2">Poly41</strain>
    </source>
</reference>
<name>A0A5C6D561_9BACT</name>
<proteinExistence type="predicted"/>
<keyword evidence="1" id="KW-0808">Transferase</keyword>
<evidence type="ECO:0000313" key="2">
    <source>
        <dbReference type="Proteomes" id="UP000319143"/>
    </source>
</evidence>
<organism evidence="1 2">
    <name type="scientific">Novipirellula artificiosorum</name>
    <dbReference type="NCBI Taxonomy" id="2528016"/>
    <lineage>
        <taxon>Bacteria</taxon>
        <taxon>Pseudomonadati</taxon>
        <taxon>Planctomycetota</taxon>
        <taxon>Planctomycetia</taxon>
        <taxon>Pirellulales</taxon>
        <taxon>Pirellulaceae</taxon>
        <taxon>Novipirellula</taxon>
    </lineage>
</organism>
<dbReference type="CDD" id="cd03801">
    <property type="entry name" value="GT4_PimA-like"/>
    <property type="match status" value="1"/>
</dbReference>
<dbReference type="EMBL" id="SJPV01000014">
    <property type="protein sequence ID" value="TWU31990.1"/>
    <property type="molecule type" value="Genomic_DNA"/>
</dbReference>
<protein>
    <submittedName>
        <fullName evidence="1">Glycosyl transferases group 1</fullName>
    </submittedName>
</protein>
<dbReference type="Pfam" id="PF13692">
    <property type="entry name" value="Glyco_trans_1_4"/>
    <property type="match status" value="1"/>
</dbReference>
<comment type="caution">
    <text evidence="1">The sequence shown here is derived from an EMBL/GenBank/DDBJ whole genome shotgun (WGS) entry which is preliminary data.</text>
</comment>
<dbReference type="PANTHER" id="PTHR12526:SF600">
    <property type="entry name" value="GLYCOSYL TRANSFERASE GROUP 1"/>
    <property type="match status" value="1"/>
</dbReference>
<dbReference type="SUPFAM" id="SSF53756">
    <property type="entry name" value="UDP-Glycosyltransferase/glycogen phosphorylase"/>
    <property type="match status" value="1"/>
</dbReference>
<dbReference type="AlphaFoldDB" id="A0A5C6D561"/>
<gene>
    <name evidence="1" type="ORF">Poly41_58780</name>
</gene>
<dbReference type="RefSeq" id="WP_146530631.1">
    <property type="nucleotide sequence ID" value="NZ_SJPV01000014.1"/>
</dbReference>
<evidence type="ECO:0000313" key="1">
    <source>
        <dbReference type="EMBL" id="TWU31990.1"/>
    </source>
</evidence>
<dbReference type="Proteomes" id="UP000319143">
    <property type="component" value="Unassembled WGS sequence"/>
</dbReference>
<dbReference type="PANTHER" id="PTHR12526">
    <property type="entry name" value="GLYCOSYLTRANSFERASE"/>
    <property type="match status" value="1"/>
</dbReference>
<dbReference type="GO" id="GO:0016757">
    <property type="term" value="F:glycosyltransferase activity"/>
    <property type="evidence" value="ECO:0007669"/>
    <property type="project" value="TreeGrafter"/>
</dbReference>
<dbReference type="Gene3D" id="3.40.50.2000">
    <property type="entry name" value="Glycogen Phosphorylase B"/>
    <property type="match status" value="2"/>
</dbReference>
<keyword evidence="2" id="KW-1185">Reference proteome</keyword>
<accession>A0A5C6D561</accession>